<reference evidence="2 3" key="1">
    <citation type="submission" date="2020-08" db="EMBL/GenBank/DDBJ databases">
        <title>Genomic Encyclopedia of Type Strains, Phase III (KMG-III): the genomes of soil and plant-associated and newly described type strains.</title>
        <authorList>
            <person name="Whitman W."/>
        </authorList>
    </citation>
    <scope>NUCLEOTIDE SEQUENCE [LARGE SCALE GENOMIC DNA]</scope>
    <source>
        <strain evidence="2 3">CECT 8305</strain>
    </source>
</reference>
<organism evidence="2 3">
    <name type="scientific">Streptomyces zagrosensis</name>
    <dbReference type="NCBI Taxonomy" id="1042984"/>
    <lineage>
        <taxon>Bacteria</taxon>
        <taxon>Bacillati</taxon>
        <taxon>Actinomycetota</taxon>
        <taxon>Actinomycetes</taxon>
        <taxon>Kitasatosporales</taxon>
        <taxon>Streptomycetaceae</taxon>
        <taxon>Streptomyces</taxon>
    </lineage>
</organism>
<feature type="region of interest" description="Disordered" evidence="1">
    <location>
        <begin position="65"/>
        <end position="153"/>
    </location>
</feature>
<name>A0A7W9Q7Q0_9ACTN</name>
<dbReference type="EMBL" id="JACHJL010000002">
    <property type="protein sequence ID" value="MBB5934257.1"/>
    <property type="molecule type" value="Genomic_DNA"/>
</dbReference>
<feature type="compositionally biased region" description="Polar residues" evidence="1">
    <location>
        <begin position="144"/>
        <end position="153"/>
    </location>
</feature>
<evidence type="ECO:0000256" key="1">
    <source>
        <dbReference type="SAM" id="MobiDB-lite"/>
    </source>
</evidence>
<sequence length="341" mass="36624">MASSAYLEGSPDFPGFPSLHPALKAERRYGRAERNGSVRTIRTNFSTARTMTLTVPGRLRLSKSAPMYAPKSQRSTCDPPSIHRATPHGAATRRHGSATSLTPVRPHRRSRRAHPAPAARERLRGSGPATRRTTTGPARVPRVGQSQGPMGTASRAVTCSVQPSPVRPQESAGDCGVVVARSGRGPRVLRVRSSHSRGVVEVRSARDGDAVVASDEVRSVRVWPPIAGDSGDRADNVRREMQCDHKASPLGRIRMISRRSRDVMLLTTPGISQEIRVLKSAMEFANGRSLVTVLGARSLVHPPSPATGRFHARLTPRLTHGAGGRSTGLTASPARLFRPSG</sequence>
<proteinExistence type="predicted"/>
<gene>
    <name evidence="2" type="ORF">FHS42_001283</name>
</gene>
<dbReference type="Proteomes" id="UP000588098">
    <property type="component" value="Unassembled WGS sequence"/>
</dbReference>
<evidence type="ECO:0000313" key="2">
    <source>
        <dbReference type="EMBL" id="MBB5934257.1"/>
    </source>
</evidence>
<comment type="caution">
    <text evidence="2">The sequence shown here is derived from an EMBL/GenBank/DDBJ whole genome shotgun (WGS) entry which is preliminary data.</text>
</comment>
<dbReference type="AlphaFoldDB" id="A0A7W9Q7Q0"/>
<protein>
    <submittedName>
        <fullName evidence="2">Uncharacterized protein</fullName>
    </submittedName>
</protein>
<feature type="compositionally biased region" description="Low complexity" evidence="1">
    <location>
        <begin position="127"/>
        <end position="143"/>
    </location>
</feature>
<keyword evidence="3" id="KW-1185">Reference proteome</keyword>
<feature type="region of interest" description="Disordered" evidence="1">
    <location>
        <begin position="318"/>
        <end position="341"/>
    </location>
</feature>
<evidence type="ECO:0000313" key="3">
    <source>
        <dbReference type="Proteomes" id="UP000588098"/>
    </source>
</evidence>
<feature type="compositionally biased region" description="Basic residues" evidence="1">
    <location>
        <begin position="105"/>
        <end position="114"/>
    </location>
</feature>
<accession>A0A7W9Q7Q0</accession>